<evidence type="ECO:0000313" key="3">
    <source>
        <dbReference type="RefSeq" id="XP_008566663.1"/>
    </source>
</evidence>
<keyword evidence="1" id="KW-1133">Transmembrane helix</keyword>
<dbReference type="PANTHER" id="PTHR34928">
    <property type="entry name" value="TRANSMEMBRANE PROTEIN 217"/>
    <property type="match status" value="1"/>
</dbReference>
<keyword evidence="1" id="KW-0472">Membrane</keyword>
<dbReference type="InterPro" id="IPR027862">
    <property type="entry name" value="DUF4534"/>
</dbReference>
<evidence type="ECO:0000313" key="2">
    <source>
        <dbReference type="Proteomes" id="UP000694923"/>
    </source>
</evidence>
<dbReference type="Proteomes" id="UP000694923">
    <property type="component" value="Unplaced"/>
</dbReference>
<dbReference type="RefSeq" id="XP_008566663.1">
    <property type="nucleotide sequence ID" value="XM_008568441.1"/>
</dbReference>
<dbReference type="Pfam" id="PF15049">
    <property type="entry name" value="DUF4534"/>
    <property type="match status" value="1"/>
</dbReference>
<reference evidence="3" key="1">
    <citation type="submission" date="2025-08" db="UniProtKB">
        <authorList>
            <consortium name="RefSeq"/>
        </authorList>
    </citation>
    <scope>IDENTIFICATION</scope>
</reference>
<keyword evidence="1" id="KW-0812">Transmembrane</keyword>
<sequence>MNAKMFSFMVGIFSVLNTIQFFIFELNQVTYFGYEDMFTIYLNTKSKAVSWIMTHRQAISVGLSITTIIVSCFLVYCIHKRIYTGLPIYAMWIITYELISFSMVVLTNGAIKEQFKEMRYLHLIFQISRMLLHFCCLPFIIKHAHSLYKDPKQYPAGQIGHHRHSSISTMDSWPPVGLGTLYRKFS</sequence>
<feature type="transmembrane region" description="Helical" evidence="1">
    <location>
        <begin position="123"/>
        <end position="141"/>
    </location>
</feature>
<feature type="transmembrane region" description="Helical" evidence="1">
    <location>
        <begin position="5"/>
        <end position="24"/>
    </location>
</feature>
<dbReference type="GeneID" id="103587045"/>
<protein>
    <submittedName>
        <fullName evidence="3">Transmembrane protein 217-like</fullName>
    </submittedName>
</protein>
<organism evidence="2 3">
    <name type="scientific">Galeopterus variegatus</name>
    <name type="common">Malayan flying lemur</name>
    <name type="synonym">Cynocephalus variegatus</name>
    <dbReference type="NCBI Taxonomy" id="482537"/>
    <lineage>
        <taxon>Eukaryota</taxon>
        <taxon>Metazoa</taxon>
        <taxon>Chordata</taxon>
        <taxon>Craniata</taxon>
        <taxon>Vertebrata</taxon>
        <taxon>Euteleostomi</taxon>
        <taxon>Mammalia</taxon>
        <taxon>Eutheria</taxon>
        <taxon>Euarchontoglires</taxon>
        <taxon>Dermoptera</taxon>
        <taxon>Cynocephalidae</taxon>
        <taxon>Galeopterus</taxon>
    </lineage>
</organism>
<evidence type="ECO:0000256" key="1">
    <source>
        <dbReference type="SAM" id="Phobius"/>
    </source>
</evidence>
<feature type="transmembrane region" description="Helical" evidence="1">
    <location>
        <begin position="58"/>
        <end position="77"/>
    </location>
</feature>
<feature type="transmembrane region" description="Helical" evidence="1">
    <location>
        <begin position="89"/>
        <end position="111"/>
    </location>
</feature>
<accession>A0ABM0QE72</accession>
<proteinExistence type="predicted"/>
<gene>
    <name evidence="3" type="primary">LOC103587045</name>
</gene>
<name>A0ABM0QE72_GALVR</name>
<dbReference type="PANTHER" id="PTHR34928:SF3">
    <property type="entry name" value="TRANSMEMBRANE PROTEIN 217B-RELATED"/>
    <property type="match status" value="1"/>
</dbReference>
<keyword evidence="2" id="KW-1185">Reference proteome</keyword>